<dbReference type="Proteomes" id="UP000195897">
    <property type="component" value="Unassembled WGS sequence"/>
</dbReference>
<dbReference type="InterPro" id="IPR014710">
    <property type="entry name" value="RmlC-like_jellyroll"/>
</dbReference>
<evidence type="ECO:0000256" key="5">
    <source>
        <dbReference type="ARBA" id="ARBA00023163"/>
    </source>
</evidence>
<dbReference type="InterPro" id="IPR018060">
    <property type="entry name" value="HTH_AraC"/>
</dbReference>
<dbReference type="GO" id="GO:0003700">
    <property type="term" value="F:DNA-binding transcription factor activity"/>
    <property type="evidence" value="ECO:0007669"/>
    <property type="project" value="InterPro"/>
</dbReference>
<dbReference type="SUPFAM" id="SSF51182">
    <property type="entry name" value="RmlC-like cupins"/>
    <property type="match status" value="1"/>
</dbReference>
<dbReference type="Gene3D" id="1.10.10.60">
    <property type="entry name" value="Homeodomain-like"/>
    <property type="match status" value="2"/>
</dbReference>
<dbReference type="Gene3D" id="2.60.40.1500">
    <property type="entry name" value="Glycosyl hydrolase domain, family 39"/>
    <property type="match status" value="1"/>
</dbReference>
<keyword evidence="4" id="KW-0238">DNA-binding</keyword>
<evidence type="ECO:0000313" key="10">
    <source>
        <dbReference type="Proteomes" id="UP000195897"/>
    </source>
</evidence>
<dbReference type="Pfam" id="PF01229">
    <property type="entry name" value="Glyco_hydro_39"/>
    <property type="match status" value="1"/>
</dbReference>
<dbReference type="InterPro" id="IPR018062">
    <property type="entry name" value="HTH_AraC-typ_CS"/>
</dbReference>
<keyword evidence="3" id="KW-0805">Transcription regulation</keyword>
<sequence>MSGNLKKEILPIYISNVQQQFDCFHQDAELFYVLEGSMEIVMGDYHTHLKHEDIFIVNSNRGYSYKASKDVLFVKISIPYQIISSMVKSTDVVFLCDSTRDENHQYDVLRRLFKKLLNRYYSVRDRENDFGYKALCYQVLDILSTHFLLRITDQGGADERERFDERIVQINNYIHANYSHPISSKDLADKLHLSQSYLSRFFKKTYGMSFTEYLTNIRLYHAMDDLLYTNTPITRIAFDNGFANIAALTKVFKDSYGETPSSMRKNQKSKAQGAEPTDNSPVVKQRLENYLRSSGGEQETVPENSDQTESCLVSGSQPLADFWGDTINIGAASDLLKSEVRDHVIMLKELLGFRYVRFWNIFSQEMFIQPNENVDDYNFSKLDAIIDFLIEHELKPYIELGMKPKRLYRDVQNAIIDERHNIYHIDVPAYRKVISAMMWHFHNRYRRSELNTWRMELWFHEDQWGRKGAVEKYFEQFAVIYETVKQYADRLEVGGCGLRIGFSDIESSALPFLCEWGEQSCQPDFISVLYYPYERGEINQDRYSRRSSDNEGMMHKVAVMKELMQKAGMSRTKLYITEWNLTVSDRNYINDTCFKGAYIVKNIIDNYGQLDLLAYFFGSDRVSEYFDSRGLLHGGSGLISKDGILKPAGYAFRFLSWLYNYFVVKGKNFIITTDGHDSYAIVCHNQKALNYNYYLTREDEIPKDSIWKYFEDQESLHLNLQLKGVKNGKYQVKTYQINERIGSPIHFWAEMGFETELSRKDIAYLQRVCGPRLTIRTEQASEHTLPIVCNMKANEFCFIRVRKLS</sequence>
<dbReference type="PROSITE" id="PS01124">
    <property type="entry name" value="HTH_ARAC_FAMILY_2"/>
    <property type="match status" value="1"/>
</dbReference>
<dbReference type="PANTHER" id="PTHR43280:SF2">
    <property type="entry name" value="HTH-TYPE TRANSCRIPTIONAL REGULATOR EXSA"/>
    <property type="match status" value="1"/>
</dbReference>
<feature type="domain" description="HTH araC/xylS-type" evidence="8">
    <location>
        <begin position="168"/>
        <end position="266"/>
    </location>
</feature>
<keyword evidence="5" id="KW-0804">Transcription</keyword>
<evidence type="ECO:0000256" key="6">
    <source>
        <dbReference type="ARBA" id="ARBA00023295"/>
    </source>
</evidence>
<dbReference type="SMART" id="SM00342">
    <property type="entry name" value="HTH_ARAC"/>
    <property type="match status" value="1"/>
</dbReference>
<dbReference type="SUPFAM" id="SSF46689">
    <property type="entry name" value="Homeodomain-like"/>
    <property type="match status" value="2"/>
</dbReference>
<evidence type="ECO:0000256" key="4">
    <source>
        <dbReference type="ARBA" id="ARBA00023125"/>
    </source>
</evidence>
<feature type="region of interest" description="Disordered" evidence="7">
    <location>
        <begin position="258"/>
        <end position="283"/>
    </location>
</feature>
<evidence type="ECO:0000256" key="2">
    <source>
        <dbReference type="ARBA" id="ARBA00022801"/>
    </source>
</evidence>
<accession>A0A1Y4L4Z5</accession>
<evidence type="ECO:0000313" key="9">
    <source>
        <dbReference type="EMBL" id="OUP51838.1"/>
    </source>
</evidence>
<protein>
    <submittedName>
        <fullName evidence="9">AraC family transcriptional regulator</fullName>
    </submittedName>
</protein>
<dbReference type="EMBL" id="NFKK01000016">
    <property type="protein sequence ID" value="OUP51838.1"/>
    <property type="molecule type" value="Genomic_DNA"/>
</dbReference>
<dbReference type="AlphaFoldDB" id="A0A1Y4L4Z5"/>
<dbReference type="InterPro" id="IPR049166">
    <property type="entry name" value="GH39_cat"/>
</dbReference>
<keyword evidence="2" id="KW-0378">Hydrolase</keyword>
<name>A0A1Y4L4Z5_9FIRM</name>
<dbReference type="PROSITE" id="PS00041">
    <property type="entry name" value="HTH_ARAC_FAMILY_1"/>
    <property type="match status" value="1"/>
</dbReference>
<dbReference type="SUPFAM" id="SSF51011">
    <property type="entry name" value="Glycosyl hydrolase domain"/>
    <property type="match status" value="1"/>
</dbReference>
<dbReference type="SUPFAM" id="SSF51445">
    <property type="entry name" value="(Trans)glycosidases"/>
    <property type="match status" value="1"/>
</dbReference>
<reference evidence="10" key="1">
    <citation type="submission" date="2017-04" db="EMBL/GenBank/DDBJ databases">
        <title>Function of individual gut microbiota members based on whole genome sequencing of pure cultures obtained from chicken caecum.</title>
        <authorList>
            <person name="Medvecky M."/>
            <person name="Cejkova D."/>
            <person name="Polansky O."/>
            <person name="Karasova D."/>
            <person name="Kubasova T."/>
            <person name="Cizek A."/>
            <person name="Rychlik I."/>
        </authorList>
    </citation>
    <scope>NUCLEOTIDE SEQUENCE [LARGE SCALE GENOMIC DNA]</scope>
    <source>
        <strain evidence="10">An180</strain>
    </source>
</reference>
<dbReference type="RefSeq" id="WP_087373947.1">
    <property type="nucleotide sequence ID" value="NZ_NFKK01000016.1"/>
</dbReference>
<evidence type="ECO:0000256" key="3">
    <source>
        <dbReference type="ARBA" id="ARBA00023015"/>
    </source>
</evidence>
<keyword evidence="6" id="KW-0326">Glycosidase</keyword>
<dbReference type="PANTHER" id="PTHR43280">
    <property type="entry name" value="ARAC-FAMILY TRANSCRIPTIONAL REGULATOR"/>
    <property type="match status" value="1"/>
</dbReference>
<proteinExistence type="inferred from homology"/>
<evidence type="ECO:0000256" key="7">
    <source>
        <dbReference type="SAM" id="MobiDB-lite"/>
    </source>
</evidence>
<comment type="caution">
    <text evidence="9">The sequence shown here is derived from an EMBL/GenBank/DDBJ whole genome shotgun (WGS) entry which is preliminary data.</text>
</comment>
<dbReference type="Gene3D" id="2.60.120.10">
    <property type="entry name" value="Jelly Rolls"/>
    <property type="match status" value="1"/>
</dbReference>
<dbReference type="Pfam" id="PF12833">
    <property type="entry name" value="HTH_18"/>
    <property type="match status" value="1"/>
</dbReference>
<dbReference type="InterPro" id="IPR017853">
    <property type="entry name" value="GH"/>
</dbReference>
<gene>
    <name evidence="9" type="ORF">B5F17_11355</name>
</gene>
<dbReference type="InterPro" id="IPR011051">
    <property type="entry name" value="RmlC_Cupin_sf"/>
</dbReference>
<evidence type="ECO:0000256" key="1">
    <source>
        <dbReference type="ARBA" id="ARBA00008875"/>
    </source>
</evidence>
<evidence type="ECO:0000259" key="8">
    <source>
        <dbReference type="PROSITE" id="PS01124"/>
    </source>
</evidence>
<dbReference type="GO" id="GO:0043565">
    <property type="term" value="F:sequence-specific DNA binding"/>
    <property type="evidence" value="ECO:0007669"/>
    <property type="project" value="InterPro"/>
</dbReference>
<comment type="similarity">
    <text evidence="1">Belongs to the glycosyl hydrolase 39 family.</text>
</comment>
<organism evidence="9 10">
    <name type="scientific">Butyricicoccus pullicaecorum</name>
    <dbReference type="NCBI Taxonomy" id="501571"/>
    <lineage>
        <taxon>Bacteria</taxon>
        <taxon>Bacillati</taxon>
        <taxon>Bacillota</taxon>
        <taxon>Clostridia</taxon>
        <taxon>Eubacteriales</taxon>
        <taxon>Butyricicoccaceae</taxon>
        <taxon>Butyricicoccus</taxon>
    </lineage>
</organism>
<dbReference type="GO" id="GO:0016798">
    <property type="term" value="F:hydrolase activity, acting on glycosyl bonds"/>
    <property type="evidence" value="ECO:0007669"/>
    <property type="project" value="UniProtKB-KW"/>
</dbReference>
<dbReference type="Gene3D" id="3.20.20.80">
    <property type="entry name" value="Glycosidases"/>
    <property type="match status" value="1"/>
</dbReference>
<dbReference type="InterPro" id="IPR009057">
    <property type="entry name" value="Homeodomain-like_sf"/>
</dbReference>